<evidence type="ECO:0000256" key="2">
    <source>
        <dbReference type="ARBA" id="ARBA00004167"/>
    </source>
</evidence>
<protein>
    <recommendedName>
        <fullName evidence="13">Flavonoid-6-hydroxylase</fullName>
    </recommendedName>
</protein>
<evidence type="ECO:0000313" key="18">
    <source>
        <dbReference type="Proteomes" id="UP000594638"/>
    </source>
</evidence>
<dbReference type="InterPro" id="IPR002401">
    <property type="entry name" value="Cyt_P450_E_grp-I"/>
</dbReference>
<evidence type="ECO:0000256" key="10">
    <source>
        <dbReference type="ARBA" id="ARBA00051691"/>
    </source>
</evidence>
<dbReference type="GO" id="GO:0016705">
    <property type="term" value="F:oxidoreductase activity, acting on paired donors, with incorporation or reduction of molecular oxygen"/>
    <property type="evidence" value="ECO:0007669"/>
    <property type="project" value="InterPro"/>
</dbReference>
<evidence type="ECO:0000256" key="16">
    <source>
        <dbReference type="SAM" id="Phobius"/>
    </source>
</evidence>
<evidence type="ECO:0000256" key="12">
    <source>
        <dbReference type="ARBA" id="ARBA00052216"/>
    </source>
</evidence>
<dbReference type="AlphaFoldDB" id="A0A8S0VPM3"/>
<keyword evidence="18" id="KW-1185">Reference proteome</keyword>
<dbReference type="Gene3D" id="1.10.630.10">
    <property type="entry name" value="Cytochrome P450"/>
    <property type="match status" value="1"/>
</dbReference>
<organism evidence="17 18">
    <name type="scientific">Olea europaea subsp. europaea</name>
    <dbReference type="NCBI Taxonomy" id="158383"/>
    <lineage>
        <taxon>Eukaryota</taxon>
        <taxon>Viridiplantae</taxon>
        <taxon>Streptophyta</taxon>
        <taxon>Embryophyta</taxon>
        <taxon>Tracheophyta</taxon>
        <taxon>Spermatophyta</taxon>
        <taxon>Magnoliopsida</taxon>
        <taxon>eudicotyledons</taxon>
        <taxon>Gunneridae</taxon>
        <taxon>Pentapetalae</taxon>
        <taxon>asterids</taxon>
        <taxon>lamiids</taxon>
        <taxon>Lamiales</taxon>
        <taxon>Oleaceae</taxon>
        <taxon>Oleeae</taxon>
        <taxon>Olea</taxon>
    </lineage>
</organism>
<gene>
    <name evidence="17" type="ORF">OLEA9_A118276</name>
</gene>
<comment type="subcellular location">
    <subcellularLocation>
        <location evidence="2">Membrane</location>
        <topology evidence="2">Single-pass membrane protein</topology>
    </subcellularLocation>
</comment>
<dbReference type="Proteomes" id="UP000594638">
    <property type="component" value="Unassembled WGS sequence"/>
</dbReference>
<sequence length="536" mass="60986">MQPNNKKPVRPHSLAKTAMEFTHLHLSSSIAAIFALFFIFFWRFRYKASKNCPPPEAGGAWPIIGHLHLIGGGSRLPHITLAEMADKFGPVFTIRLGVHKTVVVSSWELAKELFTTWDVAVSSRPKFLVSKHLSFNFAMFGFSPYGEYWRELRKLIAMELFSPRRLDLLKHIRVSEIEIAIKELYKYWDKKKDGSDRVLVDMKQWFGDLNLNVVLRMVAGKRYFGATADNDKIEARQCQKVMRDFFHLAGVFVADKTIPFLGWLDLGGYEKRMKETGQEMNKIVGKWLEEHKQKANSGSNQDFMDVMLSTLEKSGLQNYDRDTITKATCTSLISGGADTSTVMLVWAISLLLNHPHVLKKAQQELDIHVGEERQVTESDISKLVYLQAIVKETLRLYPAGFLGGTREFSQDCKLSGYHIPKGTVLIVNIWKLQRDPRVWSDPLEFKPERFLTTHKDFDVKGQNFELIPFGAGRRICPGTTFGIQMLNLVLANLLHAFELSTPFDDKVDMSVSAGLTNMKATPLDVILRPRLSPSLY</sequence>
<comment type="cofactor">
    <cofactor evidence="1 14">
        <name>heme</name>
        <dbReference type="ChEBI" id="CHEBI:30413"/>
    </cofactor>
</comment>
<evidence type="ECO:0000256" key="1">
    <source>
        <dbReference type="ARBA" id="ARBA00001971"/>
    </source>
</evidence>
<keyword evidence="5 15" id="KW-0560">Oxidoreductase</keyword>
<comment type="catalytic activity">
    <reaction evidence="10">
        <text>genkwanin + reduced [NADPH--hemoprotein reductase] + O2 = scutellarein 7-methyl ether + oxidized [NADPH--hemoprotein reductase] + H2O</text>
        <dbReference type="Rhea" id="RHEA:73427"/>
        <dbReference type="Rhea" id="RHEA-COMP:11964"/>
        <dbReference type="Rhea" id="RHEA-COMP:11965"/>
        <dbReference type="ChEBI" id="CHEBI:15377"/>
        <dbReference type="ChEBI" id="CHEBI:15379"/>
        <dbReference type="ChEBI" id="CHEBI:57618"/>
        <dbReference type="ChEBI" id="CHEBI:58210"/>
        <dbReference type="ChEBI" id="CHEBI:192700"/>
        <dbReference type="ChEBI" id="CHEBI:192701"/>
    </reaction>
    <physiologicalReaction direction="left-to-right" evidence="10">
        <dbReference type="Rhea" id="RHEA:73428"/>
    </physiologicalReaction>
</comment>
<keyword evidence="7 15" id="KW-0503">Monooxygenase</keyword>
<evidence type="ECO:0000256" key="6">
    <source>
        <dbReference type="ARBA" id="ARBA00023004"/>
    </source>
</evidence>
<dbReference type="InterPro" id="IPR017972">
    <property type="entry name" value="Cyt_P450_CS"/>
</dbReference>
<evidence type="ECO:0000256" key="7">
    <source>
        <dbReference type="ARBA" id="ARBA00023033"/>
    </source>
</evidence>
<proteinExistence type="inferred from homology"/>
<dbReference type="EMBL" id="CACTIH010010813">
    <property type="protein sequence ID" value="CAA3033591.1"/>
    <property type="molecule type" value="Genomic_DNA"/>
</dbReference>
<evidence type="ECO:0000256" key="5">
    <source>
        <dbReference type="ARBA" id="ARBA00023002"/>
    </source>
</evidence>
<dbReference type="GO" id="GO:0004497">
    <property type="term" value="F:monooxygenase activity"/>
    <property type="evidence" value="ECO:0007669"/>
    <property type="project" value="UniProtKB-KW"/>
</dbReference>
<feature type="transmembrane region" description="Helical" evidence="16">
    <location>
        <begin position="21"/>
        <end position="42"/>
    </location>
</feature>
<dbReference type="CDD" id="cd20654">
    <property type="entry name" value="CYP82"/>
    <property type="match status" value="1"/>
</dbReference>
<comment type="catalytic activity">
    <reaction evidence="12">
        <text>apigenin 4',7-dimethyl ether + reduced [NADPH--hemoprotein reductase] + O2 = ladanein + oxidized [NADPH--hemoprotein reductase] + H2O + H(+)</text>
        <dbReference type="Rhea" id="RHEA:73435"/>
        <dbReference type="Rhea" id="RHEA-COMP:11964"/>
        <dbReference type="Rhea" id="RHEA-COMP:11965"/>
        <dbReference type="ChEBI" id="CHEBI:2769"/>
        <dbReference type="ChEBI" id="CHEBI:15377"/>
        <dbReference type="ChEBI" id="CHEBI:15378"/>
        <dbReference type="ChEBI" id="CHEBI:15379"/>
        <dbReference type="ChEBI" id="CHEBI:57618"/>
        <dbReference type="ChEBI" id="CHEBI:58210"/>
        <dbReference type="ChEBI" id="CHEBI:192702"/>
    </reaction>
    <physiologicalReaction direction="left-to-right" evidence="12">
        <dbReference type="Rhea" id="RHEA:73436"/>
    </physiologicalReaction>
</comment>
<keyword evidence="6 14" id="KW-0408">Iron</keyword>
<evidence type="ECO:0000256" key="15">
    <source>
        <dbReference type="RuleBase" id="RU000461"/>
    </source>
</evidence>
<keyword evidence="3 14" id="KW-0349">Heme</keyword>
<comment type="caution">
    <text evidence="17">The sequence shown here is derived from an EMBL/GenBank/DDBJ whole genome shotgun (WGS) entry which is preliminary data.</text>
</comment>
<dbReference type="PANTHER" id="PTHR47947:SF39">
    <property type="entry name" value="CYTOCHROME P450"/>
    <property type="match status" value="1"/>
</dbReference>
<keyword evidence="16" id="KW-0472">Membrane</keyword>
<evidence type="ECO:0000256" key="11">
    <source>
        <dbReference type="ARBA" id="ARBA00052049"/>
    </source>
</evidence>
<name>A0A8S0VPM3_OLEEU</name>
<dbReference type="OrthoDB" id="2789670at2759"/>
<dbReference type="PROSITE" id="PS00086">
    <property type="entry name" value="CYTOCHROME_P450"/>
    <property type="match status" value="1"/>
</dbReference>
<evidence type="ECO:0000256" key="9">
    <source>
        <dbReference type="ARBA" id="ARBA00050930"/>
    </source>
</evidence>
<comment type="pathway">
    <text evidence="8">Flavonoid metabolism.</text>
</comment>
<evidence type="ECO:0000256" key="4">
    <source>
        <dbReference type="ARBA" id="ARBA00022723"/>
    </source>
</evidence>
<dbReference type="PANTHER" id="PTHR47947">
    <property type="entry name" value="CYTOCHROME P450 82C3-RELATED"/>
    <property type="match status" value="1"/>
</dbReference>
<keyword evidence="4 14" id="KW-0479">Metal-binding</keyword>
<dbReference type="GO" id="GO:0020037">
    <property type="term" value="F:heme binding"/>
    <property type="evidence" value="ECO:0007669"/>
    <property type="project" value="InterPro"/>
</dbReference>
<evidence type="ECO:0000256" key="14">
    <source>
        <dbReference type="PIRSR" id="PIRSR602401-1"/>
    </source>
</evidence>
<comment type="catalytic activity">
    <reaction evidence="9">
        <text>(2S)-sakuranetin + reduced [NADPH--hemoprotein reductase] + O2 = (2S)-7-methylcarthamidin + oxidized [NADPH--hemoprotein reductase] + H2O + H(+)</text>
        <dbReference type="Rhea" id="RHEA:73431"/>
        <dbReference type="Rhea" id="RHEA-COMP:11964"/>
        <dbReference type="Rhea" id="RHEA-COMP:11965"/>
        <dbReference type="ChEBI" id="CHEBI:15377"/>
        <dbReference type="ChEBI" id="CHEBI:15378"/>
        <dbReference type="ChEBI" id="CHEBI:15379"/>
        <dbReference type="ChEBI" id="CHEBI:28927"/>
        <dbReference type="ChEBI" id="CHEBI:57618"/>
        <dbReference type="ChEBI" id="CHEBI:58210"/>
        <dbReference type="ChEBI" id="CHEBI:192815"/>
    </reaction>
    <physiologicalReaction direction="left-to-right" evidence="9">
        <dbReference type="Rhea" id="RHEA:73432"/>
    </physiologicalReaction>
</comment>
<dbReference type="Pfam" id="PF00067">
    <property type="entry name" value="p450"/>
    <property type="match status" value="1"/>
</dbReference>
<feature type="binding site" description="axial binding residue" evidence="14">
    <location>
        <position position="476"/>
    </location>
    <ligand>
        <name>heme</name>
        <dbReference type="ChEBI" id="CHEBI:30413"/>
    </ligand>
    <ligandPart>
        <name>Fe</name>
        <dbReference type="ChEBI" id="CHEBI:18248"/>
    </ligandPart>
</feature>
<evidence type="ECO:0000256" key="13">
    <source>
        <dbReference type="ARBA" id="ARBA00067499"/>
    </source>
</evidence>
<dbReference type="FunFam" id="1.10.630.10:FF:000026">
    <property type="entry name" value="Cytochrome P450 82C4"/>
    <property type="match status" value="1"/>
</dbReference>
<dbReference type="PRINTS" id="PR00463">
    <property type="entry name" value="EP450I"/>
</dbReference>
<keyword evidence="16" id="KW-0812">Transmembrane</keyword>
<dbReference type="InterPro" id="IPR036396">
    <property type="entry name" value="Cyt_P450_sf"/>
</dbReference>
<dbReference type="InterPro" id="IPR001128">
    <property type="entry name" value="Cyt_P450"/>
</dbReference>
<comment type="similarity">
    <text evidence="15">Belongs to the cytochrome P450 family.</text>
</comment>
<evidence type="ECO:0000256" key="3">
    <source>
        <dbReference type="ARBA" id="ARBA00022617"/>
    </source>
</evidence>
<evidence type="ECO:0000313" key="17">
    <source>
        <dbReference type="EMBL" id="CAA3033591.1"/>
    </source>
</evidence>
<comment type="catalytic activity">
    <reaction evidence="11">
        <text>(2S)-naringenin 4',7-dimethyl ether + reduced [NADPH--hemoprotein reductase] + O2 = (2S)-carthamidin-4',7-dimethyl ether + oxidized [NADPH--hemoprotein reductase] + H2O + H(+)</text>
        <dbReference type="Rhea" id="RHEA:73439"/>
        <dbReference type="Rhea" id="RHEA-COMP:11964"/>
        <dbReference type="Rhea" id="RHEA-COMP:11965"/>
        <dbReference type="ChEBI" id="CHEBI:15377"/>
        <dbReference type="ChEBI" id="CHEBI:15378"/>
        <dbReference type="ChEBI" id="CHEBI:15379"/>
        <dbReference type="ChEBI" id="CHEBI:57618"/>
        <dbReference type="ChEBI" id="CHEBI:58210"/>
        <dbReference type="ChEBI" id="CHEBI:192816"/>
        <dbReference type="ChEBI" id="CHEBI:192817"/>
    </reaction>
    <physiologicalReaction direction="left-to-right" evidence="11">
        <dbReference type="Rhea" id="RHEA:73440"/>
    </physiologicalReaction>
</comment>
<reference evidence="17 18" key="1">
    <citation type="submission" date="2019-12" db="EMBL/GenBank/DDBJ databases">
        <authorList>
            <person name="Alioto T."/>
            <person name="Alioto T."/>
            <person name="Gomez Garrido J."/>
        </authorList>
    </citation>
    <scope>NUCLEOTIDE SEQUENCE [LARGE SCALE GENOMIC DNA]</scope>
</reference>
<evidence type="ECO:0000256" key="8">
    <source>
        <dbReference type="ARBA" id="ARBA00034479"/>
    </source>
</evidence>
<dbReference type="InterPro" id="IPR050651">
    <property type="entry name" value="Plant_Cytochrome_P450_Monoox"/>
</dbReference>
<dbReference type="GO" id="GO:0016020">
    <property type="term" value="C:membrane"/>
    <property type="evidence" value="ECO:0007669"/>
    <property type="project" value="UniProtKB-SubCell"/>
</dbReference>
<dbReference type="SUPFAM" id="SSF48264">
    <property type="entry name" value="Cytochrome P450"/>
    <property type="match status" value="1"/>
</dbReference>
<keyword evidence="16" id="KW-1133">Transmembrane helix</keyword>
<dbReference type="PRINTS" id="PR00385">
    <property type="entry name" value="P450"/>
</dbReference>
<dbReference type="GO" id="GO:0005506">
    <property type="term" value="F:iron ion binding"/>
    <property type="evidence" value="ECO:0007669"/>
    <property type="project" value="InterPro"/>
</dbReference>
<dbReference type="Gramene" id="OE9A118276T1">
    <property type="protein sequence ID" value="OE9A118276C1"/>
    <property type="gene ID" value="OE9A118276"/>
</dbReference>
<accession>A0A8S0VPM3</accession>